<dbReference type="InterPro" id="IPR027610">
    <property type="entry name" value="SpoChClust_LIC12192"/>
</dbReference>
<evidence type="ECO:0000256" key="1">
    <source>
        <dbReference type="SAM" id="MobiDB-lite"/>
    </source>
</evidence>
<dbReference type="AlphaFoldDB" id="A0A919CR47"/>
<dbReference type="EMBL" id="BMZS01000009">
    <property type="protein sequence ID" value="GHD57358.1"/>
    <property type="molecule type" value="Genomic_DNA"/>
</dbReference>
<sequence length="172" mass="19139">MGTGAKPDAPATTTPTATTPALANRQRSGLQGYVTHQSFKGMRMPATVQNLVMRDYITRLGAQLRLSVGEYYFDNCYVQLYSMLRKLDELEGIVMCSLFMLPSDPAKRRWIYDRFLESGAALHCVFEGLVIRDEESVQRAEELLQMNAALDVAPTAIDPALMPPIDGIDTFT</sequence>
<keyword evidence="3" id="KW-1185">Reference proteome</keyword>
<gene>
    <name evidence="2" type="ORF">GCM10017083_38740</name>
</gene>
<proteinExistence type="predicted"/>
<reference evidence="2" key="1">
    <citation type="journal article" date="2014" name="Int. J. Syst. Evol. Microbiol.">
        <title>Complete genome sequence of Corynebacterium casei LMG S-19264T (=DSM 44701T), isolated from a smear-ripened cheese.</title>
        <authorList>
            <consortium name="US DOE Joint Genome Institute (JGI-PGF)"/>
            <person name="Walter F."/>
            <person name="Albersmeier A."/>
            <person name="Kalinowski J."/>
            <person name="Ruckert C."/>
        </authorList>
    </citation>
    <scope>NUCLEOTIDE SEQUENCE</scope>
    <source>
        <strain evidence="2">KCTC 42651</strain>
    </source>
</reference>
<dbReference type="Proteomes" id="UP000630353">
    <property type="component" value="Unassembled WGS sequence"/>
</dbReference>
<organism evidence="2 3">
    <name type="scientific">Thalassobaculum fulvum</name>
    <dbReference type="NCBI Taxonomy" id="1633335"/>
    <lineage>
        <taxon>Bacteria</taxon>
        <taxon>Pseudomonadati</taxon>
        <taxon>Pseudomonadota</taxon>
        <taxon>Alphaproteobacteria</taxon>
        <taxon>Rhodospirillales</taxon>
        <taxon>Thalassobaculaceae</taxon>
        <taxon>Thalassobaculum</taxon>
    </lineage>
</organism>
<protein>
    <recommendedName>
        <fullName evidence="4">Sporadic carbohydrate cluster protein, LIC12192 family</fullName>
    </recommendedName>
</protein>
<accession>A0A919CR47</accession>
<evidence type="ECO:0000313" key="2">
    <source>
        <dbReference type="EMBL" id="GHD57358.1"/>
    </source>
</evidence>
<reference evidence="2" key="2">
    <citation type="submission" date="2020-09" db="EMBL/GenBank/DDBJ databases">
        <authorList>
            <person name="Sun Q."/>
            <person name="Kim S."/>
        </authorList>
    </citation>
    <scope>NUCLEOTIDE SEQUENCE</scope>
    <source>
        <strain evidence="2">KCTC 42651</strain>
    </source>
</reference>
<dbReference type="NCBIfam" id="TIGR04323">
    <property type="entry name" value="SpoChoClust_1"/>
    <property type="match status" value="1"/>
</dbReference>
<comment type="caution">
    <text evidence="2">The sequence shown here is derived from an EMBL/GenBank/DDBJ whole genome shotgun (WGS) entry which is preliminary data.</text>
</comment>
<evidence type="ECO:0000313" key="3">
    <source>
        <dbReference type="Proteomes" id="UP000630353"/>
    </source>
</evidence>
<name>A0A919CR47_9PROT</name>
<evidence type="ECO:0008006" key="4">
    <source>
        <dbReference type="Google" id="ProtNLM"/>
    </source>
</evidence>
<dbReference type="RefSeq" id="WP_189992693.1">
    <property type="nucleotide sequence ID" value="NZ_BMZS01000009.1"/>
</dbReference>
<feature type="region of interest" description="Disordered" evidence="1">
    <location>
        <begin position="1"/>
        <end position="22"/>
    </location>
</feature>